<evidence type="ECO:0000313" key="1">
    <source>
        <dbReference type="EMBL" id="WQH07199.1"/>
    </source>
</evidence>
<name>A0ABZ0Y575_9BURK</name>
<protein>
    <submittedName>
        <fullName evidence="1">Uncharacterized protein</fullName>
    </submittedName>
</protein>
<organism evidence="1 2">
    <name type="scientific">Duganella zoogloeoides</name>
    <dbReference type="NCBI Taxonomy" id="75659"/>
    <lineage>
        <taxon>Bacteria</taxon>
        <taxon>Pseudomonadati</taxon>
        <taxon>Pseudomonadota</taxon>
        <taxon>Betaproteobacteria</taxon>
        <taxon>Burkholderiales</taxon>
        <taxon>Oxalobacteraceae</taxon>
        <taxon>Telluria group</taxon>
        <taxon>Duganella</taxon>
    </lineage>
</organism>
<gene>
    <name evidence="1" type="ORF">SR858_12940</name>
</gene>
<dbReference type="GeneID" id="43162986"/>
<sequence length="66" mass="7455">MFSFLLWLFLLLVCWPLALLALVLYPLCWLLTLPFRLIGIGVEGVFELLRAVVMLPARILGGGARR</sequence>
<reference evidence="1 2" key="1">
    <citation type="submission" date="2023-11" db="EMBL/GenBank/DDBJ databases">
        <title>MicrobeMod: A computational toolkit for identifying prokaryotic methylation and restriction-modification with nanopore sequencing.</title>
        <authorList>
            <person name="Crits-Christoph A."/>
            <person name="Kang S.C."/>
            <person name="Lee H."/>
            <person name="Ostrov N."/>
        </authorList>
    </citation>
    <scope>NUCLEOTIDE SEQUENCE [LARGE SCALE GENOMIC DNA]</scope>
    <source>
        <strain evidence="1 2">ATCC 25935</strain>
    </source>
</reference>
<proteinExistence type="predicted"/>
<dbReference type="Proteomes" id="UP001326110">
    <property type="component" value="Chromosome"/>
</dbReference>
<dbReference type="RefSeq" id="WP_019921212.1">
    <property type="nucleotide sequence ID" value="NZ_CP140152.1"/>
</dbReference>
<keyword evidence="2" id="KW-1185">Reference proteome</keyword>
<evidence type="ECO:0000313" key="2">
    <source>
        <dbReference type="Proteomes" id="UP001326110"/>
    </source>
</evidence>
<dbReference type="EMBL" id="CP140152">
    <property type="protein sequence ID" value="WQH07199.1"/>
    <property type="molecule type" value="Genomic_DNA"/>
</dbReference>
<accession>A0ABZ0Y575</accession>